<name>A0AAE0TTQ9_9PEZI</name>
<organism evidence="2 3">
    <name type="scientific">Lasiosphaeria ovina</name>
    <dbReference type="NCBI Taxonomy" id="92902"/>
    <lineage>
        <taxon>Eukaryota</taxon>
        <taxon>Fungi</taxon>
        <taxon>Dikarya</taxon>
        <taxon>Ascomycota</taxon>
        <taxon>Pezizomycotina</taxon>
        <taxon>Sordariomycetes</taxon>
        <taxon>Sordariomycetidae</taxon>
        <taxon>Sordariales</taxon>
        <taxon>Lasiosphaeriaceae</taxon>
        <taxon>Lasiosphaeria</taxon>
    </lineage>
</organism>
<keyword evidence="3" id="KW-1185">Reference proteome</keyword>
<keyword evidence="1" id="KW-1133">Transmembrane helix</keyword>
<dbReference type="EMBL" id="JAULSN010000002">
    <property type="protein sequence ID" value="KAK3380091.1"/>
    <property type="molecule type" value="Genomic_DNA"/>
</dbReference>
<keyword evidence="1" id="KW-0812">Transmembrane</keyword>
<dbReference type="AlphaFoldDB" id="A0AAE0TTQ9"/>
<proteinExistence type="predicted"/>
<protein>
    <submittedName>
        <fullName evidence="2">Uncharacterized protein</fullName>
    </submittedName>
</protein>
<feature type="transmembrane region" description="Helical" evidence="1">
    <location>
        <begin position="130"/>
        <end position="149"/>
    </location>
</feature>
<keyword evidence="1" id="KW-0472">Membrane</keyword>
<sequence>MVIYTESRCHCADTTEYSADNTLFAFKVVLVLHRQSAPFPPPFAMFCLLKDQLHLQRTSLGAKGDQSSNYPPSYLPNEFLHRPQAESSLSPETATMTYLGMTTHPKRPLGIAGCGVQLPLPEWRAACRGWFLFFYFYFLFLVFLFRPLLF</sequence>
<gene>
    <name evidence="2" type="ORF">B0T24DRAFT_182341</name>
</gene>
<comment type="caution">
    <text evidence="2">The sequence shown here is derived from an EMBL/GenBank/DDBJ whole genome shotgun (WGS) entry which is preliminary data.</text>
</comment>
<evidence type="ECO:0000256" key="1">
    <source>
        <dbReference type="SAM" id="Phobius"/>
    </source>
</evidence>
<accession>A0AAE0TTQ9</accession>
<dbReference type="Proteomes" id="UP001287356">
    <property type="component" value="Unassembled WGS sequence"/>
</dbReference>
<evidence type="ECO:0000313" key="2">
    <source>
        <dbReference type="EMBL" id="KAK3380091.1"/>
    </source>
</evidence>
<reference evidence="2" key="1">
    <citation type="journal article" date="2023" name="Mol. Phylogenet. Evol.">
        <title>Genome-scale phylogeny and comparative genomics of the fungal order Sordariales.</title>
        <authorList>
            <person name="Hensen N."/>
            <person name="Bonometti L."/>
            <person name="Westerberg I."/>
            <person name="Brannstrom I.O."/>
            <person name="Guillou S."/>
            <person name="Cros-Aarteil S."/>
            <person name="Calhoun S."/>
            <person name="Haridas S."/>
            <person name="Kuo A."/>
            <person name="Mondo S."/>
            <person name="Pangilinan J."/>
            <person name="Riley R."/>
            <person name="LaButti K."/>
            <person name="Andreopoulos B."/>
            <person name="Lipzen A."/>
            <person name="Chen C."/>
            <person name="Yan M."/>
            <person name="Daum C."/>
            <person name="Ng V."/>
            <person name="Clum A."/>
            <person name="Steindorff A."/>
            <person name="Ohm R.A."/>
            <person name="Martin F."/>
            <person name="Silar P."/>
            <person name="Natvig D.O."/>
            <person name="Lalanne C."/>
            <person name="Gautier V."/>
            <person name="Ament-Velasquez S.L."/>
            <person name="Kruys A."/>
            <person name="Hutchinson M.I."/>
            <person name="Powell A.J."/>
            <person name="Barry K."/>
            <person name="Miller A.N."/>
            <person name="Grigoriev I.V."/>
            <person name="Debuchy R."/>
            <person name="Gladieux P."/>
            <person name="Hiltunen Thoren M."/>
            <person name="Johannesson H."/>
        </authorList>
    </citation>
    <scope>NUCLEOTIDE SEQUENCE</scope>
    <source>
        <strain evidence="2">CBS 958.72</strain>
    </source>
</reference>
<evidence type="ECO:0000313" key="3">
    <source>
        <dbReference type="Proteomes" id="UP001287356"/>
    </source>
</evidence>
<reference evidence="2" key="2">
    <citation type="submission" date="2023-06" db="EMBL/GenBank/DDBJ databases">
        <authorList>
            <consortium name="Lawrence Berkeley National Laboratory"/>
            <person name="Haridas S."/>
            <person name="Hensen N."/>
            <person name="Bonometti L."/>
            <person name="Westerberg I."/>
            <person name="Brannstrom I.O."/>
            <person name="Guillou S."/>
            <person name="Cros-Aarteil S."/>
            <person name="Calhoun S."/>
            <person name="Kuo A."/>
            <person name="Mondo S."/>
            <person name="Pangilinan J."/>
            <person name="Riley R."/>
            <person name="Labutti K."/>
            <person name="Andreopoulos B."/>
            <person name="Lipzen A."/>
            <person name="Chen C."/>
            <person name="Yanf M."/>
            <person name="Daum C."/>
            <person name="Ng V."/>
            <person name="Clum A."/>
            <person name="Steindorff A."/>
            <person name="Ohm R."/>
            <person name="Martin F."/>
            <person name="Silar P."/>
            <person name="Natvig D."/>
            <person name="Lalanne C."/>
            <person name="Gautier V."/>
            <person name="Ament-Velasquez S.L."/>
            <person name="Kruys A."/>
            <person name="Hutchinson M.I."/>
            <person name="Powell A.J."/>
            <person name="Barry K."/>
            <person name="Miller A.N."/>
            <person name="Grigoriev I.V."/>
            <person name="Debuchy R."/>
            <person name="Gladieux P."/>
            <person name="Thoren M.H."/>
            <person name="Johannesson H."/>
        </authorList>
    </citation>
    <scope>NUCLEOTIDE SEQUENCE</scope>
    <source>
        <strain evidence="2">CBS 958.72</strain>
    </source>
</reference>